<dbReference type="CDD" id="cd10804">
    <property type="entry name" value="YdjC_HpnK_like"/>
    <property type="match status" value="1"/>
</dbReference>
<keyword evidence="7" id="KW-1185">Reference proteome</keyword>
<dbReference type="SUPFAM" id="SSF88713">
    <property type="entry name" value="Glycoside hydrolase/deacetylase"/>
    <property type="match status" value="1"/>
</dbReference>
<comment type="cofactor">
    <cofactor evidence="1">
        <name>Mg(2+)</name>
        <dbReference type="ChEBI" id="CHEBI:18420"/>
    </cofactor>
</comment>
<evidence type="ECO:0000256" key="5">
    <source>
        <dbReference type="ARBA" id="ARBA00023277"/>
    </source>
</evidence>
<dbReference type="EMBL" id="CP071382">
    <property type="protein sequence ID" value="QSV45631.1"/>
    <property type="molecule type" value="Genomic_DNA"/>
</dbReference>
<protein>
    <submittedName>
        <fullName evidence="6">Hopanoid biosynthesis-associated protein HpnK</fullName>
    </submittedName>
</protein>
<dbReference type="InterPro" id="IPR017836">
    <property type="entry name" value="Hopanoid_biosynth-assoc_HpnK"/>
</dbReference>
<keyword evidence="3" id="KW-0378">Hydrolase</keyword>
<dbReference type="Proteomes" id="UP000663651">
    <property type="component" value="Chromosome"/>
</dbReference>
<dbReference type="PANTHER" id="PTHR31609">
    <property type="entry name" value="YDJC DEACETYLASE FAMILY MEMBER"/>
    <property type="match status" value="1"/>
</dbReference>
<proteinExistence type="predicted"/>
<dbReference type="NCBIfam" id="TIGR03473">
    <property type="entry name" value="HpnK"/>
    <property type="match status" value="1"/>
</dbReference>
<keyword evidence="2" id="KW-0479">Metal-binding</keyword>
<dbReference type="Gene3D" id="3.20.20.370">
    <property type="entry name" value="Glycoside hydrolase/deacetylase"/>
    <property type="match status" value="1"/>
</dbReference>
<dbReference type="Pfam" id="PF04794">
    <property type="entry name" value="YdjC"/>
    <property type="match status" value="1"/>
</dbReference>
<dbReference type="InterPro" id="IPR011330">
    <property type="entry name" value="Glyco_hydro/deAcase_b/a-brl"/>
</dbReference>
<evidence type="ECO:0000256" key="2">
    <source>
        <dbReference type="ARBA" id="ARBA00022723"/>
    </source>
</evidence>
<keyword evidence="5" id="KW-0119">Carbohydrate metabolism</keyword>
<sequence length="298" mass="33037">MKELIINADDFGLSDGVNKAVIKAWQEGILTSTSLMVGGGSFHEAVHLAKANPGLQVGLHLTLVQGRAVGEHATFPRICDSKGFFTDDPVHAGMRYYFVRPFRKQLRREIEAQIEAFLQTGIPLSHIDGHLNIHMHPTVFDILCELMPKYGITSFRLSRENLRSDLAIDRSRLLGKAADAFIFSKLANRCRPALDRLGVGYTGEVKGLLNSGRMTEAYLLNALETLGDGVTEIYFHPGCLPCAEITRRMPDYRHEEELAALTSPRVKARLKELGIGLRNYRGEVKQVVGTGDEKPGKP</sequence>
<gene>
    <name evidence="6" type="primary">hpnK</name>
    <name evidence="6" type="ORF">JZM60_16185</name>
</gene>
<name>A0ABX7Q407_9BACT</name>
<evidence type="ECO:0000313" key="6">
    <source>
        <dbReference type="EMBL" id="QSV45631.1"/>
    </source>
</evidence>
<organism evidence="6 7">
    <name type="scientific">Geobacter benzoatilyticus</name>
    <dbReference type="NCBI Taxonomy" id="2815309"/>
    <lineage>
        <taxon>Bacteria</taxon>
        <taxon>Pseudomonadati</taxon>
        <taxon>Thermodesulfobacteriota</taxon>
        <taxon>Desulfuromonadia</taxon>
        <taxon>Geobacterales</taxon>
        <taxon>Geobacteraceae</taxon>
        <taxon>Geobacter</taxon>
    </lineage>
</organism>
<evidence type="ECO:0000256" key="4">
    <source>
        <dbReference type="ARBA" id="ARBA00022842"/>
    </source>
</evidence>
<evidence type="ECO:0000256" key="3">
    <source>
        <dbReference type="ARBA" id="ARBA00022801"/>
    </source>
</evidence>
<evidence type="ECO:0000313" key="7">
    <source>
        <dbReference type="Proteomes" id="UP000663651"/>
    </source>
</evidence>
<accession>A0ABX7Q407</accession>
<dbReference type="RefSeq" id="WP_207163424.1">
    <property type="nucleotide sequence ID" value="NZ_CP071382.1"/>
</dbReference>
<evidence type="ECO:0000256" key="1">
    <source>
        <dbReference type="ARBA" id="ARBA00001946"/>
    </source>
</evidence>
<keyword evidence="4" id="KW-0460">Magnesium</keyword>
<dbReference type="PANTHER" id="PTHR31609:SF1">
    <property type="entry name" value="CARBOHYDRATE DEACETYLASE"/>
    <property type="match status" value="1"/>
</dbReference>
<dbReference type="InterPro" id="IPR006879">
    <property type="entry name" value="YdjC-like"/>
</dbReference>
<reference evidence="6 7" key="1">
    <citation type="submission" date="2021-03" db="EMBL/GenBank/DDBJ databases">
        <title>Geobacter metallireducens gen. nov. sp. nov., a microorganism capable of coupling the complete oxidation of organic compounds to the reduction of iron and other metals.</title>
        <authorList>
            <person name="Li Y."/>
        </authorList>
    </citation>
    <scope>NUCLEOTIDE SEQUENCE [LARGE SCALE GENOMIC DNA]</scope>
    <source>
        <strain evidence="6 7">Jerry-YX</strain>
    </source>
</reference>